<comment type="subcellular location">
    <subcellularLocation>
        <location evidence="1">Cell membrane</location>
        <topology evidence="1">Single-pass type I membrane protein</topology>
    </subcellularLocation>
</comment>
<dbReference type="GO" id="GO:0017147">
    <property type="term" value="F:Wnt-protein binding"/>
    <property type="evidence" value="ECO:0007669"/>
    <property type="project" value="TreeGrafter"/>
</dbReference>
<keyword evidence="4 18" id="KW-0812">Transmembrane</keyword>
<evidence type="ECO:0000256" key="4">
    <source>
        <dbReference type="ARBA" id="ARBA00022692"/>
    </source>
</evidence>
<evidence type="ECO:0000256" key="10">
    <source>
        <dbReference type="ARBA" id="ARBA00022989"/>
    </source>
</evidence>
<protein>
    <recommendedName>
        <fullName evidence="15">Protein cueball</fullName>
    </recommendedName>
</protein>
<evidence type="ECO:0000256" key="8">
    <source>
        <dbReference type="ARBA" id="ARBA00022871"/>
    </source>
</evidence>
<evidence type="ECO:0000256" key="16">
    <source>
        <dbReference type="PROSITE-ProRule" id="PRU00076"/>
    </source>
</evidence>
<dbReference type="CTD" id="38174"/>
<dbReference type="PANTHER" id="PTHR46513">
    <property type="entry name" value="VITELLOGENIN RECEPTOR-LIKE PROTEIN-RELATED-RELATED"/>
    <property type="match status" value="1"/>
</dbReference>
<comment type="similarity">
    <text evidence="14">Belongs to the cueball family.</text>
</comment>
<evidence type="ECO:0000256" key="12">
    <source>
        <dbReference type="ARBA" id="ARBA00023157"/>
    </source>
</evidence>
<dbReference type="InterPro" id="IPR050778">
    <property type="entry name" value="Cueball_EGF_LRP_Nidogen"/>
</dbReference>
<feature type="disulfide bond" evidence="16">
    <location>
        <begin position="421"/>
        <end position="431"/>
    </location>
</feature>
<dbReference type="AlphaFoldDB" id="A0A6J2TXC8"/>
<dbReference type="Gene3D" id="2.10.25.10">
    <property type="entry name" value="Laminin"/>
    <property type="match status" value="2"/>
</dbReference>
<evidence type="ECO:0000256" key="1">
    <source>
        <dbReference type="ARBA" id="ARBA00004251"/>
    </source>
</evidence>
<dbReference type="GO" id="GO:0048477">
    <property type="term" value="P:oogenesis"/>
    <property type="evidence" value="ECO:0007669"/>
    <property type="project" value="UniProtKB-KW"/>
</dbReference>
<evidence type="ECO:0000256" key="3">
    <source>
        <dbReference type="ARBA" id="ARBA00022536"/>
    </source>
</evidence>
<evidence type="ECO:0000256" key="2">
    <source>
        <dbReference type="ARBA" id="ARBA00022475"/>
    </source>
</evidence>
<dbReference type="PANTHER" id="PTHR46513:SF42">
    <property type="entry name" value="PROTEIN CUEBALL"/>
    <property type="match status" value="1"/>
</dbReference>
<keyword evidence="13" id="KW-0325">Glycoprotein</keyword>
<evidence type="ECO:0000256" key="9">
    <source>
        <dbReference type="ARBA" id="ARBA00022943"/>
    </source>
</evidence>
<proteinExistence type="inferred from homology"/>
<evidence type="ECO:0000256" key="15">
    <source>
        <dbReference type="ARBA" id="ARBA00040020"/>
    </source>
</evidence>
<evidence type="ECO:0000256" key="5">
    <source>
        <dbReference type="ARBA" id="ARBA00022729"/>
    </source>
</evidence>
<dbReference type="SUPFAM" id="SSF57196">
    <property type="entry name" value="EGF/Laminin"/>
    <property type="match status" value="2"/>
</dbReference>
<keyword evidence="20" id="KW-1185">Reference proteome</keyword>
<gene>
    <name evidence="21" type="primary">LOC115628311</name>
</gene>
<evidence type="ECO:0000259" key="19">
    <source>
        <dbReference type="PROSITE" id="PS50026"/>
    </source>
</evidence>
<keyword evidence="12 16" id="KW-1015">Disulfide bond</keyword>
<dbReference type="RefSeq" id="XP_030380225.1">
    <property type="nucleotide sequence ID" value="XM_030524365.1"/>
</dbReference>
<keyword evidence="6" id="KW-0677">Repeat</keyword>
<keyword evidence="2" id="KW-1003">Cell membrane</keyword>
<dbReference type="OrthoDB" id="382013at2759"/>
<dbReference type="PROSITE" id="PS50026">
    <property type="entry name" value="EGF_3"/>
    <property type="match status" value="2"/>
</dbReference>
<comment type="caution">
    <text evidence="16">Lacks conserved residue(s) required for the propagation of feature annotation.</text>
</comment>
<dbReference type="PROSITE" id="PS51120">
    <property type="entry name" value="LDLRB"/>
    <property type="match status" value="2"/>
</dbReference>
<reference evidence="21" key="1">
    <citation type="submission" date="2025-08" db="UniProtKB">
        <authorList>
            <consortium name="RefSeq"/>
        </authorList>
    </citation>
    <scope>IDENTIFICATION</scope>
    <source>
        <strain evidence="21">11010-0011.00</strain>
        <tissue evidence="21">Whole body</tissue>
    </source>
</reference>
<dbReference type="InterPro" id="IPR011042">
    <property type="entry name" value="6-blade_b-propeller_TolB-like"/>
</dbReference>
<dbReference type="GO" id="GO:0005886">
    <property type="term" value="C:plasma membrane"/>
    <property type="evidence" value="ECO:0007669"/>
    <property type="project" value="UniProtKB-SubCell"/>
</dbReference>
<evidence type="ECO:0000256" key="13">
    <source>
        <dbReference type="ARBA" id="ARBA00023180"/>
    </source>
</evidence>
<feature type="domain" description="EGF-like" evidence="19">
    <location>
        <begin position="417"/>
        <end position="453"/>
    </location>
</feature>
<accession>A0A6J2TXC8</accession>
<evidence type="ECO:0000256" key="18">
    <source>
        <dbReference type="SAM" id="Phobius"/>
    </source>
</evidence>
<dbReference type="GO" id="GO:0060070">
    <property type="term" value="P:canonical Wnt signaling pathway"/>
    <property type="evidence" value="ECO:0007669"/>
    <property type="project" value="TreeGrafter"/>
</dbReference>
<dbReference type="Proteomes" id="UP000504634">
    <property type="component" value="Unplaced"/>
</dbReference>
<organism evidence="20 21">
    <name type="scientific">Drosophila lebanonensis</name>
    <name type="common">Fruit fly</name>
    <name type="synonym">Scaptodrosophila lebanonensis</name>
    <dbReference type="NCBI Taxonomy" id="7225"/>
    <lineage>
        <taxon>Eukaryota</taxon>
        <taxon>Metazoa</taxon>
        <taxon>Ecdysozoa</taxon>
        <taxon>Arthropoda</taxon>
        <taxon>Hexapoda</taxon>
        <taxon>Insecta</taxon>
        <taxon>Pterygota</taxon>
        <taxon>Neoptera</taxon>
        <taxon>Endopterygota</taxon>
        <taxon>Diptera</taxon>
        <taxon>Brachycera</taxon>
        <taxon>Muscomorpha</taxon>
        <taxon>Ephydroidea</taxon>
        <taxon>Drosophilidae</taxon>
        <taxon>Scaptodrosophila</taxon>
    </lineage>
</organism>
<dbReference type="SUPFAM" id="SSF63825">
    <property type="entry name" value="YWTD domain"/>
    <property type="match status" value="1"/>
</dbReference>
<dbReference type="SMART" id="SM00181">
    <property type="entry name" value="EGF"/>
    <property type="match status" value="3"/>
</dbReference>
<feature type="transmembrane region" description="Helical" evidence="18">
    <location>
        <begin position="518"/>
        <end position="540"/>
    </location>
</feature>
<dbReference type="GeneID" id="115628311"/>
<dbReference type="GO" id="GO:0007283">
    <property type="term" value="P:spermatogenesis"/>
    <property type="evidence" value="ECO:0007669"/>
    <property type="project" value="UniProtKB-KW"/>
</dbReference>
<keyword evidence="5" id="KW-0732">Signal</keyword>
<dbReference type="CDD" id="cd00054">
    <property type="entry name" value="EGF_CA"/>
    <property type="match status" value="1"/>
</dbReference>
<dbReference type="PROSITE" id="PS00022">
    <property type="entry name" value="EGF_1"/>
    <property type="match status" value="1"/>
</dbReference>
<feature type="repeat" description="LDL-receptor class B" evidence="17">
    <location>
        <begin position="222"/>
        <end position="267"/>
    </location>
</feature>
<evidence type="ECO:0000256" key="7">
    <source>
        <dbReference type="ARBA" id="ARBA00022782"/>
    </source>
</evidence>
<keyword evidence="3 16" id="KW-0245">EGF-like domain</keyword>
<keyword evidence="9" id="KW-0896">Oogenesis</keyword>
<sequence>MTLCSLKLLPITYLLLVIAATCLIQVAGASSWAFAVTLKSKIVFFDEHWNELTSAAHKFTTMSALAFDESQEFLYFSDQLHQNESIFSLKVPTNKDPDLIESVVQRSKNETVRGIAYDPLNRNLYWTDSQRRKIFFLTIEDTTAGTKGQMSQEPQVLIDFANENSTLDGLAVDFCGRKLYWTNSNHKNATVERIGLDGTSREVIVGSNLFMPHGIFVDQLSNRIYWVDDLDGHFFAIESAQLDGSDRRLLYKGINNMPWNLVVTKDAIYWTDLQHNAVWTYDLHESDANTTLNKPRKVLSFPEQAQGIVARLGFYQNMRNDPDCAGVVRKVEARLKQPMATRSPVDRQVLQLQQEHCLNGGSYVVDKDICICDIGYKGVRCESSECHNFCVHGTCEISAAGFAKCYCQKGFYGERCQLDKCSSYCLNEGVCIVDSTGDPNCECRDNFGGQRCEHNSTEICALFCRILKYEPETNVPFGCHDICEELTLRTENGIDTYAIPRFQQLELCRSPDTWRSSLILLFGGGVVACLALIALIVHGLRRIYKPARPRIKKTFVVRKQARTNSSSDTPLTNRPLATEQCEITIENCCNMNICETPCFDPKLVEQTLSSRDNKVRVKEDKKILIHNMEDDLY</sequence>
<dbReference type="SMART" id="SM00135">
    <property type="entry name" value="LY"/>
    <property type="match status" value="3"/>
</dbReference>
<keyword evidence="11 18" id="KW-0472">Membrane</keyword>
<feature type="disulfide bond" evidence="16">
    <location>
        <begin position="372"/>
        <end position="381"/>
    </location>
</feature>
<feature type="domain" description="EGF-like" evidence="19">
    <location>
        <begin position="348"/>
        <end position="382"/>
    </location>
</feature>
<dbReference type="InterPro" id="IPR000033">
    <property type="entry name" value="LDLR_classB_rpt"/>
</dbReference>
<keyword evidence="8" id="KW-0744">Spermatogenesis</keyword>
<evidence type="ECO:0000313" key="21">
    <source>
        <dbReference type="RefSeq" id="XP_030380225.1"/>
    </source>
</evidence>
<evidence type="ECO:0000256" key="11">
    <source>
        <dbReference type="ARBA" id="ARBA00023136"/>
    </source>
</evidence>
<dbReference type="Gene3D" id="2.120.10.30">
    <property type="entry name" value="TolB, C-terminal domain"/>
    <property type="match status" value="1"/>
</dbReference>
<dbReference type="Pfam" id="PF00058">
    <property type="entry name" value="Ldl_recept_b"/>
    <property type="match status" value="1"/>
</dbReference>
<keyword evidence="10 18" id="KW-1133">Transmembrane helix</keyword>
<evidence type="ECO:0000313" key="20">
    <source>
        <dbReference type="Proteomes" id="UP000504634"/>
    </source>
</evidence>
<feature type="repeat" description="LDL-receptor class B" evidence="17">
    <location>
        <begin position="177"/>
        <end position="221"/>
    </location>
</feature>
<dbReference type="GO" id="GO:0042813">
    <property type="term" value="F:Wnt receptor activity"/>
    <property type="evidence" value="ECO:0007669"/>
    <property type="project" value="TreeGrafter"/>
</dbReference>
<dbReference type="InterPro" id="IPR000742">
    <property type="entry name" value="EGF"/>
</dbReference>
<feature type="disulfide bond" evidence="16">
    <location>
        <begin position="443"/>
        <end position="452"/>
    </location>
</feature>
<keyword evidence="7" id="KW-0221">Differentiation</keyword>
<evidence type="ECO:0000256" key="6">
    <source>
        <dbReference type="ARBA" id="ARBA00022737"/>
    </source>
</evidence>
<evidence type="ECO:0000256" key="17">
    <source>
        <dbReference type="PROSITE-ProRule" id="PRU00461"/>
    </source>
</evidence>
<evidence type="ECO:0000256" key="14">
    <source>
        <dbReference type="ARBA" id="ARBA00038070"/>
    </source>
</evidence>
<name>A0A6J2TXC8_DROLE</name>